<evidence type="ECO:0000256" key="1">
    <source>
        <dbReference type="SAM" id="MobiDB-lite"/>
    </source>
</evidence>
<keyword evidence="2" id="KW-1133">Transmembrane helix</keyword>
<keyword evidence="4" id="KW-1185">Reference proteome</keyword>
<dbReference type="AlphaFoldDB" id="A0AAN9LN16"/>
<gene>
    <name evidence="3" type="ORF">VNO77_19718</name>
</gene>
<sequence length="153" mass="17016">MKCENTCAWITSQIIGESVGFPLYFAIWVAFAIKNGFMMGLDLVFAFLAVGIFPWSTYNRIKTIGVYEPMHVNMIIPCMELKGNYQRVSPSALLFLLVLHHFKEPQGPQDESPEGTPENPLSLVSSPGSASNLQRRSLLPEKLLGFLVSPLDP</sequence>
<keyword evidence="2" id="KW-0812">Transmembrane</keyword>
<evidence type="ECO:0000256" key="2">
    <source>
        <dbReference type="SAM" id="Phobius"/>
    </source>
</evidence>
<evidence type="ECO:0000313" key="4">
    <source>
        <dbReference type="Proteomes" id="UP001367508"/>
    </source>
</evidence>
<keyword evidence="2" id="KW-0472">Membrane</keyword>
<feature type="region of interest" description="Disordered" evidence="1">
    <location>
        <begin position="105"/>
        <end position="133"/>
    </location>
</feature>
<reference evidence="3 4" key="1">
    <citation type="submission" date="2024-01" db="EMBL/GenBank/DDBJ databases">
        <title>The genomes of 5 underutilized Papilionoideae crops provide insights into root nodulation and disease resistanc.</title>
        <authorList>
            <person name="Jiang F."/>
        </authorList>
    </citation>
    <scope>NUCLEOTIDE SEQUENCE [LARGE SCALE GENOMIC DNA]</scope>
    <source>
        <strain evidence="3">LVBAO_FW01</strain>
        <tissue evidence="3">Leaves</tissue>
    </source>
</reference>
<feature type="transmembrane region" description="Helical" evidence="2">
    <location>
        <begin position="37"/>
        <end position="55"/>
    </location>
</feature>
<organism evidence="3 4">
    <name type="scientific">Canavalia gladiata</name>
    <name type="common">Sword bean</name>
    <name type="synonym">Dolichos gladiatus</name>
    <dbReference type="NCBI Taxonomy" id="3824"/>
    <lineage>
        <taxon>Eukaryota</taxon>
        <taxon>Viridiplantae</taxon>
        <taxon>Streptophyta</taxon>
        <taxon>Embryophyta</taxon>
        <taxon>Tracheophyta</taxon>
        <taxon>Spermatophyta</taxon>
        <taxon>Magnoliopsida</taxon>
        <taxon>eudicotyledons</taxon>
        <taxon>Gunneridae</taxon>
        <taxon>Pentapetalae</taxon>
        <taxon>rosids</taxon>
        <taxon>fabids</taxon>
        <taxon>Fabales</taxon>
        <taxon>Fabaceae</taxon>
        <taxon>Papilionoideae</taxon>
        <taxon>50 kb inversion clade</taxon>
        <taxon>NPAAA clade</taxon>
        <taxon>indigoferoid/millettioid clade</taxon>
        <taxon>Phaseoleae</taxon>
        <taxon>Canavalia</taxon>
    </lineage>
</organism>
<feature type="transmembrane region" description="Helical" evidence="2">
    <location>
        <begin position="7"/>
        <end position="31"/>
    </location>
</feature>
<feature type="compositionally biased region" description="Polar residues" evidence="1">
    <location>
        <begin position="122"/>
        <end position="133"/>
    </location>
</feature>
<protein>
    <submittedName>
        <fullName evidence="3">Uncharacterized protein</fullName>
    </submittedName>
</protein>
<accession>A0AAN9LN16</accession>
<dbReference type="EMBL" id="JAYMYQ010000004">
    <property type="protein sequence ID" value="KAK7339075.1"/>
    <property type="molecule type" value="Genomic_DNA"/>
</dbReference>
<proteinExistence type="predicted"/>
<comment type="caution">
    <text evidence="3">The sequence shown here is derived from an EMBL/GenBank/DDBJ whole genome shotgun (WGS) entry which is preliminary data.</text>
</comment>
<evidence type="ECO:0000313" key="3">
    <source>
        <dbReference type="EMBL" id="KAK7339075.1"/>
    </source>
</evidence>
<name>A0AAN9LN16_CANGL</name>
<dbReference type="Proteomes" id="UP001367508">
    <property type="component" value="Unassembled WGS sequence"/>
</dbReference>